<gene>
    <name evidence="2" type="ORF">EVAR_88582_1</name>
</gene>
<sequence length="100" mass="11186">MRIGDLPTWITGKVAMSFSTASTSGSWSPYSSCWEIRSWNFSRFEIGSKNRIENESRIRIESGKLRTGPESKTNVGLGSKSKDEEVNSMPVLAKLRALTR</sequence>
<protein>
    <submittedName>
        <fullName evidence="2">Uncharacterized protein</fullName>
    </submittedName>
</protein>
<evidence type="ECO:0000256" key="1">
    <source>
        <dbReference type="SAM" id="MobiDB-lite"/>
    </source>
</evidence>
<keyword evidence="3" id="KW-1185">Reference proteome</keyword>
<organism evidence="2 3">
    <name type="scientific">Eumeta variegata</name>
    <name type="common">Bagworm moth</name>
    <name type="synonym">Eumeta japonica</name>
    <dbReference type="NCBI Taxonomy" id="151549"/>
    <lineage>
        <taxon>Eukaryota</taxon>
        <taxon>Metazoa</taxon>
        <taxon>Ecdysozoa</taxon>
        <taxon>Arthropoda</taxon>
        <taxon>Hexapoda</taxon>
        <taxon>Insecta</taxon>
        <taxon>Pterygota</taxon>
        <taxon>Neoptera</taxon>
        <taxon>Endopterygota</taxon>
        <taxon>Lepidoptera</taxon>
        <taxon>Glossata</taxon>
        <taxon>Ditrysia</taxon>
        <taxon>Tineoidea</taxon>
        <taxon>Psychidae</taxon>
        <taxon>Oiketicinae</taxon>
        <taxon>Eumeta</taxon>
    </lineage>
</organism>
<evidence type="ECO:0000313" key="3">
    <source>
        <dbReference type="Proteomes" id="UP000299102"/>
    </source>
</evidence>
<proteinExistence type="predicted"/>
<dbReference type="EMBL" id="BGZK01001108">
    <property type="protein sequence ID" value="GBP71424.1"/>
    <property type="molecule type" value="Genomic_DNA"/>
</dbReference>
<accession>A0A4C1Y923</accession>
<name>A0A4C1Y923_EUMVA</name>
<comment type="caution">
    <text evidence="2">The sequence shown here is derived from an EMBL/GenBank/DDBJ whole genome shotgun (WGS) entry which is preliminary data.</text>
</comment>
<dbReference type="Proteomes" id="UP000299102">
    <property type="component" value="Unassembled WGS sequence"/>
</dbReference>
<feature type="region of interest" description="Disordered" evidence="1">
    <location>
        <begin position="63"/>
        <end position="85"/>
    </location>
</feature>
<reference evidence="2 3" key="1">
    <citation type="journal article" date="2019" name="Commun. Biol.">
        <title>The bagworm genome reveals a unique fibroin gene that provides high tensile strength.</title>
        <authorList>
            <person name="Kono N."/>
            <person name="Nakamura H."/>
            <person name="Ohtoshi R."/>
            <person name="Tomita M."/>
            <person name="Numata K."/>
            <person name="Arakawa K."/>
        </authorList>
    </citation>
    <scope>NUCLEOTIDE SEQUENCE [LARGE SCALE GENOMIC DNA]</scope>
</reference>
<evidence type="ECO:0000313" key="2">
    <source>
        <dbReference type="EMBL" id="GBP71424.1"/>
    </source>
</evidence>
<dbReference type="AlphaFoldDB" id="A0A4C1Y923"/>